<dbReference type="InterPro" id="IPR029044">
    <property type="entry name" value="Nucleotide-diphossugar_trans"/>
</dbReference>
<dbReference type="InterPro" id="IPR003329">
    <property type="entry name" value="Cytidylyl_trans"/>
</dbReference>
<name>A0AAP3ACD7_MICLU</name>
<dbReference type="Pfam" id="PF02348">
    <property type="entry name" value="CTP_transf_3"/>
    <property type="match status" value="1"/>
</dbReference>
<dbReference type="GO" id="GO:0008781">
    <property type="term" value="F:N-acylneuraminate cytidylyltransferase activity"/>
    <property type="evidence" value="ECO:0007669"/>
    <property type="project" value="TreeGrafter"/>
</dbReference>
<keyword evidence="2" id="KW-0548">Nucleotidyltransferase</keyword>
<reference evidence="2" key="1">
    <citation type="submission" date="2023-06" db="EMBL/GenBank/DDBJ databases">
        <title>lsaBGC provides a comprehensive framework for evolutionary analysis of biosynthetic gene clusters within focal taxa.</title>
        <authorList>
            <person name="Salamzade R."/>
            <person name="Sandstrom S."/>
            <person name="Kalan L.R."/>
        </authorList>
    </citation>
    <scope>NUCLEOTIDE SEQUENCE</scope>
    <source>
        <strain evidence="2">P3-SID899</strain>
    </source>
</reference>
<feature type="region of interest" description="Disordered" evidence="1">
    <location>
        <begin position="240"/>
        <end position="263"/>
    </location>
</feature>
<comment type="caution">
    <text evidence="2">The sequence shown here is derived from an EMBL/GenBank/DDBJ whole genome shotgun (WGS) entry which is preliminary data.</text>
</comment>
<protein>
    <submittedName>
        <fullName evidence="2">Acylneuraminate cytidylyltransferase family protein</fullName>
    </submittedName>
</protein>
<evidence type="ECO:0000313" key="2">
    <source>
        <dbReference type="EMBL" id="MCV7628187.1"/>
    </source>
</evidence>
<dbReference type="AlphaFoldDB" id="A0AAP3ACD7"/>
<gene>
    <name evidence="2" type="ORF">M3A82_002350</name>
</gene>
<organism evidence="2 3">
    <name type="scientific">Micrococcus luteus</name>
    <name type="common">Micrococcus lysodeikticus</name>
    <dbReference type="NCBI Taxonomy" id="1270"/>
    <lineage>
        <taxon>Bacteria</taxon>
        <taxon>Bacillati</taxon>
        <taxon>Actinomycetota</taxon>
        <taxon>Actinomycetes</taxon>
        <taxon>Micrococcales</taxon>
        <taxon>Micrococcaceae</taxon>
        <taxon>Micrococcus</taxon>
    </lineage>
</organism>
<dbReference type="PANTHER" id="PTHR21485">
    <property type="entry name" value="HAD SUPERFAMILY MEMBERS CMAS AND KDSC"/>
    <property type="match status" value="1"/>
</dbReference>
<accession>A0AAP3ACD7</accession>
<sequence>MSILCVIPVRGGSRGLPGKNIRLLGGHPLVAWTIQAALEAEEDLHVVVSTDSAEIAEVALRYGADVPGLRPAHLAQDSTPTEPVIEHVLAAERAAGVEPEGVMLLQATSPLRLPGTLDRAVRQFRDTGVDSLVGVVPVSPFLWRHPEDPDGEPIPDFDVTARKRRQDMTRTDLRFRENGSLYVTRPWVYDRLHNRLGGRIGLLELDDLEGVDIDTELDFALAEQQMDQYLAVQKVLQHRPDLGAPRTAETPTTGPNRTPGGAQ</sequence>
<keyword evidence="2" id="KW-0808">Transferase</keyword>
<dbReference type="EMBL" id="JALXKZ020000002">
    <property type="protein sequence ID" value="MCV7628187.1"/>
    <property type="molecule type" value="Genomic_DNA"/>
</dbReference>
<proteinExistence type="predicted"/>
<dbReference type="InterPro" id="IPR050793">
    <property type="entry name" value="CMP-NeuNAc_synthase"/>
</dbReference>
<dbReference type="RefSeq" id="WP_136940081.1">
    <property type="nucleotide sequence ID" value="NZ_CP058971.1"/>
</dbReference>
<feature type="compositionally biased region" description="Low complexity" evidence="1">
    <location>
        <begin position="250"/>
        <end position="263"/>
    </location>
</feature>
<evidence type="ECO:0000313" key="3">
    <source>
        <dbReference type="Proteomes" id="UP001205867"/>
    </source>
</evidence>
<dbReference type="CDD" id="cd02513">
    <property type="entry name" value="CMP-NeuAc_Synthase"/>
    <property type="match status" value="1"/>
</dbReference>
<dbReference type="SUPFAM" id="SSF53448">
    <property type="entry name" value="Nucleotide-diphospho-sugar transferases"/>
    <property type="match status" value="1"/>
</dbReference>
<evidence type="ECO:0000256" key="1">
    <source>
        <dbReference type="SAM" id="MobiDB-lite"/>
    </source>
</evidence>
<dbReference type="Proteomes" id="UP001205867">
    <property type="component" value="Unassembled WGS sequence"/>
</dbReference>
<dbReference type="Gene3D" id="3.90.550.10">
    <property type="entry name" value="Spore Coat Polysaccharide Biosynthesis Protein SpsA, Chain A"/>
    <property type="match status" value="1"/>
</dbReference>
<dbReference type="PANTHER" id="PTHR21485:SF3">
    <property type="entry name" value="N-ACYLNEURAMINATE CYTIDYLYLTRANSFERASE"/>
    <property type="match status" value="1"/>
</dbReference>